<name>A0ACC3ZFM2_COLTU</name>
<comment type="caution">
    <text evidence="1">The sequence shown here is derived from an EMBL/GenBank/DDBJ whole genome shotgun (WGS) entry which is preliminary data.</text>
</comment>
<proteinExistence type="predicted"/>
<keyword evidence="2" id="KW-1185">Reference proteome</keyword>
<dbReference type="EMBL" id="VUJX02000001">
    <property type="protein sequence ID" value="KAL0942932.1"/>
    <property type="molecule type" value="Genomic_DNA"/>
</dbReference>
<reference evidence="1 2" key="1">
    <citation type="journal article" date="2020" name="Phytopathology">
        <title>Genome Sequence Resources of Colletotrichum truncatum, C. plurivorum, C. musicola, and C. sojae: Four Species Pathogenic to Soybean (Glycine max).</title>
        <authorList>
            <person name="Rogerio F."/>
            <person name="Boufleur T.R."/>
            <person name="Ciampi-Guillardi M."/>
            <person name="Sukno S.A."/>
            <person name="Thon M.R."/>
            <person name="Massola Junior N.S."/>
            <person name="Baroncelli R."/>
        </authorList>
    </citation>
    <scope>NUCLEOTIDE SEQUENCE [LARGE SCALE GENOMIC DNA]</scope>
    <source>
        <strain evidence="1 2">CMES1059</strain>
    </source>
</reference>
<accession>A0ACC3ZFM2</accession>
<gene>
    <name evidence="1" type="ORF">CTRU02_200818</name>
</gene>
<evidence type="ECO:0000313" key="1">
    <source>
        <dbReference type="EMBL" id="KAL0942932.1"/>
    </source>
</evidence>
<organism evidence="1 2">
    <name type="scientific">Colletotrichum truncatum</name>
    <name type="common">Anthracnose fungus</name>
    <name type="synonym">Colletotrichum capsici</name>
    <dbReference type="NCBI Taxonomy" id="5467"/>
    <lineage>
        <taxon>Eukaryota</taxon>
        <taxon>Fungi</taxon>
        <taxon>Dikarya</taxon>
        <taxon>Ascomycota</taxon>
        <taxon>Pezizomycotina</taxon>
        <taxon>Sordariomycetes</taxon>
        <taxon>Hypocreomycetidae</taxon>
        <taxon>Glomerellales</taxon>
        <taxon>Glomerellaceae</taxon>
        <taxon>Colletotrichum</taxon>
        <taxon>Colletotrichum truncatum species complex</taxon>
    </lineage>
</organism>
<sequence length="147" mass="16227">MVSIASTNPGGRVSSFFLALLFFLGLAGYCNAAVQCTIITSDNCGRTKHRFNHKLPTSLGNTFYADGFHGGTMYAKFQAMRQSVTGNNDFVDVTYNFNLGAYEGTYWIQLPTSFGGGTTCYAVYKNCDVTIKFWNRRDSLPSTYALV</sequence>
<protein>
    <submittedName>
        <fullName evidence="1">Uncharacterized protein</fullName>
    </submittedName>
</protein>
<dbReference type="Proteomes" id="UP000805649">
    <property type="component" value="Unassembled WGS sequence"/>
</dbReference>
<evidence type="ECO:0000313" key="2">
    <source>
        <dbReference type="Proteomes" id="UP000805649"/>
    </source>
</evidence>